<dbReference type="InterPro" id="IPR043734">
    <property type="entry name" value="DUF5678"/>
</dbReference>
<protein>
    <recommendedName>
        <fullName evidence="1">DUF5678 domain-containing protein</fullName>
    </recommendedName>
</protein>
<name>A0A1F7UU20_9BACT</name>
<evidence type="ECO:0000313" key="2">
    <source>
        <dbReference type="EMBL" id="OGL81749.1"/>
    </source>
</evidence>
<proteinExistence type="predicted"/>
<dbReference type="AlphaFoldDB" id="A0A1F7UU20"/>
<dbReference type="Pfam" id="PF18929">
    <property type="entry name" value="DUF5678"/>
    <property type="match status" value="1"/>
</dbReference>
<feature type="domain" description="DUF5678" evidence="1">
    <location>
        <begin position="3"/>
        <end position="50"/>
    </location>
</feature>
<reference evidence="2 3" key="1">
    <citation type="journal article" date="2016" name="Nat. Commun.">
        <title>Thousands of microbial genomes shed light on interconnected biogeochemical processes in an aquifer system.</title>
        <authorList>
            <person name="Anantharaman K."/>
            <person name="Brown C.T."/>
            <person name="Hug L.A."/>
            <person name="Sharon I."/>
            <person name="Castelle C.J."/>
            <person name="Probst A.J."/>
            <person name="Thomas B.C."/>
            <person name="Singh A."/>
            <person name="Wilkins M.J."/>
            <person name="Karaoz U."/>
            <person name="Brodie E.L."/>
            <person name="Williams K.H."/>
            <person name="Hubbard S.S."/>
            <person name="Banfield J.F."/>
        </authorList>
    </citation>
    <scope>NUCLEOTIDE SEQUENCE [LARGE SCALE GENOMIC DNA]</scope>
</reference>
<gene>
    <name evidence="2" type="ORF">A3B21_00025</name>
</gene>
<dbReference type="EMBL" id="MGEJ01000002">
    <property type="protein sequence ID" value="OGL81749.1"/>
    <property type="molecule type" value="Genomic_DNA"/>
</dbReference>
<sequence length="61" mass="6968">MTEIYKKYRGLWVAMTKDRQVVASGEDGKKVFEEARAKGVEVPLLYHVPKSQDFYIGGAYL</sequence>
<dbReference type="STRING" id="1802401.A3B21_00025"/>
<dbReference type="Proteomes" id="UP000176897">
    <property type="component" value="Unassembled WGS sequence"/>
</dbReference>
<comment type="caution">
    <text evidence="2">The sequence shown here is derived from an EMBL/GenBank/DDBJ whole genome shotgun (WGS) entry which is preliminary data.</text>
</comment>
<organism evidence="2 3">
    <name type="scientific">Candidatus Uhrbacteria bacterium RIFCSPLOWO2_01_FULL_47_24</name>
    <dbReference type="NCBI Taxonomy" id="1802401"/>
    <lineage>
        <taxon>Bacteria</taxon>
        <taxon>Candidatus Uhriibacteriota</taxon>
    </lineage>
</organism>
<evidence type="ECO:0000259" key="1">
    <source>
        <dbReference type="Pfam" id="PF18929"/>
    </source>
</evidence>
<accession>A0A1F7UU20</accession>
<evidence type="ECO:0000313" key="3">
    <source>
        <dbReference type="Proteomes" id="UP000176897"/>
    </source>
</evidence>